<evidence type="ECO:0000313" key="4">
    <source>
        <dbReference type="Proteomes" id="UP000719917"/>
    </source>
</evidence>
<reference evidence="3" key="1">
    <citation type="submission" date="2020-01" db="EMBL/GenBank/DDBJ databases">
        <title>First Reported Case and Whole Genome of Weissella confusa in an Equid.</title>
        <authorList>
            <person name="Little S.V."/>
            <person name="Lawhon S.D."/>
        </authorList>
    </citation>
    <scope>NUCLEOTIDE SEQUENCE</scope>
    <source>
        <strain evidence="3">718955</strain>
    </source>
</reference>
<protein>
    <recommendedName>
        <fullName evidence="2">WxL domain-containing protein</fullName>
    </recommendedName>
</protein>
<proteinExistence type="predicted"/>
<dbReference type="EMBL" id="JAAAMQ010000003">
    <property type="protein sequence ID" value="NBA11072.1"/>
    <property type="molecule type" value="Genomic_DNA"/>
</dbReference>
<dbReference type="InterPro" id="IPR013320">
    <property type="entry name" value="ConA-like_dom_sf"/>
</dbReference>
<dbReference type="Pfam" id="PF13731">
    <property type="entry name" value="WxL"/>
    <property type="match status" value="1"/>
</dbReference>
<dbReference type="RefSeq" id="WP_135798468.1">
    <property type="nucleotide sequence ID" value="NZ_CP027565.1"/>
</dbReference>
<feature type="signal peptide" evidence="1">
    <location>
        <begin position="1"/>
        <end position="31"/>
    </location>
</feature>
<evidence type="ECO:0000313" key="3">
    <source>
        <dbReference type="EMBL" id="NBA11072.1"/>
    </source>
</evidence>
<dbReference type="InterPro" id="IPR027994">
    <property type="entry name" value="WxL_dom"/>
</dbReference>
<dbReference type="Proteomes" id="UP000719917">
    <property type="component" value="Unassembled WGS sequence"/>
</dbReference>
<sequence length="666" mass="71709">MGLFIKRLSKTVMLTATLGLALPVLPTTVFAATIPELATQTEIGNSKINLTTPGQMEKAFITGGDSTPFKNGQADLTQGLEQQFGSASFKYSIDVSQPFKFKGVLRTSTGGNSARKRTGDAFGVMMAPVAPEKMGNGSRGGLMGIGKDPAKGTGFSDAHFWGIDFHYNSEQNDAKVSWGTVNNRSQYASFRSTDNQGMLRPYDGSVDKAQEIGLNRNGDDVEINWTPKQVSGDQVTGTLDSAAFKDVWGRTKTWSKTITVYRNMGFGVIAATGQDTSTMTVDMRSFELQLGTSNVTFKGVPAVGTIDTSDFKAPVFTPAVKPALVGAHVTVLRDETAQADAAKDPNYDPDYVYLAPKVPGYELAGKNHANYLNFTIGNDVNTECDLTYEKTSDVTVKYQYAASRGQYFKQVTKSGYDGETYAIDSPQQAGFTPDIKTVTGKFGDNKAVVVTYYPIYNRPLNPFDPKLDDPVTPVNPGDGSDVPTDASGQLTLDYAATFDFGKQKISALNQTYHATAQTFSDANHAGLITPLYAQVTDLREQPGKWALQVKLGELKSQSSNTTLAQAYLEFKGAALASTDANQKGVTAMADQSASFGDTIQIMSADNVGVWGTWLTRFGGQNDFGTDYDGRKTNSGVSLVVPGTTAKAEAYQANMNWMLMNVPGTIK</sequence>
<evidence type="ECO:0000259" key="2">
    <source>
        <dbReference type="Pfam" id="PF13731"/>
    </source>
</evidence>
<feature type="domain" description="WxL" evidence="2">
    <location>
        <begin position="456"/>
        <end position="662"/>
    </location>
</feature>
<dbReference type="Gene3D" id="2.60.120.200">
    <property type="match status" value="1"/>
</dbReference>
<organism evidence="3 4">
    <name type="scientific">Weissella confusa</name>
    <name type="common">Lactobacillus confusus</name>
    <dbReference type="NCBI Taxonomy" id="1583"/>
    <lineage>
        <taxon>Bacteria</taxon>
        <taxon>Bacillati</taxon>
        <taxon>Bacillota</taxon>
        <taxon>Bacilli</taxon>
        <taxon>Lactobacillales</taxon>
        <taxon>Lactobacillaceae</taxon>
        <taxon>Weissella</taxon>
    </lineage>
</organism>
<comment type="caution">
    <text evidence="3">The sequence shown here is derived from an EMBL/GenBank/DDBJ whole genome shotgun (WGS) entry which is preliminary data.</text>
</comment>
<name>A0AAJ3DBJ5_WEICO</name>
<dbReference type="AlphaFoldDB" id="A0AAJ3DBJ5"/>
<feature type="chain" id="PRO_5042553171" description="WxL domain-containing protein" evidence="1">
    <location>
        <begin position="32"/>
        <end position="666"/>
    </location>
</feature>
<gene>
    <name evidence="3" type="ORF">GTU77_02395</name>
</gene>
<dbReference type="SUPFAM" id="SSF49899">
    <property type="entry name" value="Concanavalin A-like lectins/glucanases"/>
    <property type="match status" value="1"/>
</dbReference>
<evidence type="ECO:0000256" key="1">
    <source>
        <dbReference type="SAM" id="SignalP"/>
    </source>
</evidence>
<accession>A0AAJ3DBJ5</accession>
<keyword evidence="1" id="KW-0732">Signal</keyword>